<comment type="caution">
    <text evidence="8">The sequence shown here is derived from an EMBL/GenBank/DDBJ whole genome shotgun (WGS) entry which is preliminary data.</text>
</comment>
<feature type="transmembrane region" description="Helical" evidence="6">
    <location>
        <begin position="115"/>
        <end position="132"/>
    </location>
</feature>
<keyword evidence="2 6" id="KW-0812">Transmembrane</keyword>
<evidence type="ECO:0000256" key="5">
    <source>
        <dbReference type="SAM" id="MobiDB-lite"/>
    </source>
</evidence>
<keyword evidence="9" id="KW-1185">Reference proteome</keyword>
<feature type="domain" description="HTTM-like" evidence="7">
    <location>
        <begin position="23"/>
        <end position="361"/>
    </location>
</feature>
<feature type="transmembrane region" description="Helical" evidence="6">
    <location>
        <begin position="178"/>
        <end position="196"/>
    </location>
</feature>
<keyword evidence="3 6" id="KW-1133">Transmembrane helix</keyword>
<feature type="transmembrane region" description="Helical" evidence="6">
    <location>
        <begin position="290"/>
        <end position="312"/>
    </location>
</feature>
<evidence type="ECO:0000256" key="1">
    <source>
        <dbReference type="ARBA" id="ARBA00004127"/>
    </source>
</evidence>
<dbReference type="PANTHER" id="PTHR39535:SF2">
    <property type="entry name" value="HTTM DOMAIN-CONTAINING PROTEIN"/>
    <property type="match status" value="1"/>
</dbReference>
<dbReference type="EMBL" id="JBHTCF010000001">
    <property type="protein sequence ID" value="MFC7303035.1"/>
    <property type="molecule type" value="Genomic_DNA"/>
</dbReference>
<dbReference type="RefSeq" id="WP_381825797.1">
    <property type="nucleotide sequence ID" value="NZ_JBHTCF010000001.1"/>
</dbReference>
<feature type="transmembrane region" description="Helical" evidence="6">
    <location>
        <begin position="241"/>
        <end position="259"/>
    </location>
</feature>
<sequence>MSGRRVTTAPGPWPARHLATARSTLFAPYQTAILRIGVAGTYLLWLLVEFPDRRELFGPDGPWSWELVSRSVARDGHFSVLLWSDSMLWFEICYALSLAVIVCMLLGWRTRATGVLFVIVVLSFTNRNDFAMNAGNNILRLMALYLLFARCSHVWSLDARRAGRRRRDGKGPARDRTGPLLWSALGAALVLVTALSRLTWGWALFFWGLWAVQGIWWWAARRPGTPQRALDMITHLLHNGAVLMIMAQVCLIYATAGWYKVQGELWQDGTAVYYSAQLEFLNAWPALSDLMTANSVVVLLLTYGTVMVQVAFPFSLLRQRAKNVLLVLLIGEHIGIGVLMGLPYFSLAMIAADLVFLPTPAALWAGRWVLRLRSRLRPAAPGDPEPGRSAGTRTPAGVG</sequence>
<evidence type="ECO:0000256" key="2">
    <source>
        <dbReference type="ARBA" id="ARBA00022692"/>
    </source>
</evidence>
<protein>
    <submittedName>
        <fullName evidence="8">HTTM domain-containing protein</fullName>
    </submittedName>
</protein>
<feature type="transmembrane region" description="Helical" evidence="6">
    <location>
        <begin position="202"/>
        <end position="220"/>
    </location>
</feature>
<dbReference type="InterPro" id="IPR011020">
    <property type="entry name" value="HTTM-like"/>
</dbReference>
<reference evidence="9" key="1">
    <citation type="journal article" date="2019" name="Int. J. Syst. Evol. Microbiol.">
        <title>The Global Catalogue of Microorganisms (GCM) 10K type strain sequencing project: providing services to taxonomists for standard genome sequencing and annotation.</title>
        <authorList>
            <consortium name="The Broad Institute Genomics Platform"/>
            <consortium name="The Broad Institute Genome Sequencing Center for Infectious Disease"/>
            <person name="Wu L."/>
            <person name="Ma J."/>
        </authorList>
    </citation>
    <scope>NUCLEOTIDE SEQUENCE [LARGE SCALE GENOMIC DNA]</scope>
    <source>
        <strain evidence="9">SYNS20</strain>
    </source>
</reference>
<evidence type="ECO:0000313" key="8">
    <source>
        <dbReference type="EMBL" id="MFC7303035.1"/>
    </source>
</evidence>
<dbReference type="InterPro" id="IPR052964">
    <property type="entry name" value="Sporulation_signal_mat"/>
</dbReference>
<evidence type="ECO:0000256" key="6">
    <source>
        <dbReference type="SAM" id="Phobius"/>
    </source>
</evidence>
<keyword evidence="4 6" id="KW-0472">Membrane</keyword>
<organism evidence="8 9">
    <name type="scientific">Streptomyces monticola</name>
    <dbReference type="NCBI Taxonomy" id="2666263"/>
    <lineage>
        <taxon>Bacteria</taxon>
        <taxon>Bacillati</taxon>
        <taxon>Actinomycetota</taxon>
        <taxon>Actinomycetes</taxon>
        <taxon>Kitasatosporales</taxon>
        <taxon>Streptomycetaceae</taxon>
        <taxon>Streptomyces</taxon>
    </lineage>
</organism>
<proteinExistence type="predicted"/>
<evidence type="ECO:0000313" key="9">
    <source>
        <dbReference type="Proteomes" id="UP001596523"/>
    </source>
</evidence>
<feature type="transmembrane region" description="Helical" evidence="6">
    <location>
        <begin position="348"/>
        <end position="370"/>
    </location>
</feature>
<evidence type="ECO:0000256" key="4">
    <source>
        <dbReference type="ARBA" id="ARBA00023136"/>
    </source>
</evidence>
<dbReference type="Proteomes" id="UP001596523">
    <property type="component" value="Unassembled WGS sequence"/>
</dbReference>
<evidence type="ECO:0000256" key="3">
    <source>
        <dbReference type="ARBA" id="ARBA00022989"/>
    </source>
</evidence>
<feature type="transmembrane region" description="Helical" evidence="6">
    <location>
        <begin position="87"/>
        <end position="108"/>
    </location>
</feature>
<evidence type="ECO:0000259" key="7">
    <source>
        <dbReference type="SMART" id="SM00752"/>
    </source>
</evidence>
<dbReference type="PANTHER" id="PTHR39535">
    <property type="entry name" value="SPORULATION-DELAYING PROTEIN SDPB"/>
    <property type="match status" value="1"/>
</dbReference>
<gene>
    <name evidence="8" type="ORF">ACFQVC_02225</name>
</gene>
<feature type="transmembrane region" description="Helical" evidence="6">
    <location>
        <begin position="32"/>
        <end position="48"/>
    </location>
</feature>
<accession>A0ABW2JCF0</accession>
<comment type="subcellular location">
    <subcellularLocation>
        <location evidence="1">Endomembrane system</location>
        <topology evidence="1">Multi-pass membrane protein</topology>
    </subcellularLocation>
</comment>
<feature type="transmembrane region" description="Helical" evidence="6">
    <location>
        <begin position="324"/>
        <end position="342"/>
    </location>
</feature>
<name>A0ABW2JCF0_9ACTN</name>
<feature type="region of interest" description="Disordered" evidence="5">
    <location>
        <begin position="380"/>
        <end position="399"/>
    </location>
</feature>
<feature type="transmembrane region" description="Helical" evidence="6">
    <location>
        <begin position="138"/>
        <end position="157"/>
    </location>
</feature>
<dbReference type="SMART" id="SM00752">
    <property type="entry name" value="HTTM"/>
    <property type="match status" value="1"/>
</dbReference>